<organism evidence="2 3">
    <name type="scientific">Halopseudomonas pachastrellae</name>
    <dbReference type="NCBI Taxonomy" id="254161"/>
    <lineage>
        <taxon>Bacteria</taxon>
        <taxon>Pseudomonadati</taxon>
        <taxon>Pseudomonadota</taxon>
        <taxon>Gammaproteobacteria</taxon>
        <taxon>Pseudomonadales</taxon>
        <taxon>Pseudomonadaceae</taxon>
        <taxon>Halopseudomonas</taxon>
    </lineage>
</organism>
<dbReference type="OrthoDB" id="974562at2"/>
<feature type="region of interest" description="Disordered" evidence="1">
    <location>
        <begin position="258"/>
        <end position="282"/>
    </location>
</feature>
<dbReference type="STRING" id="254161.SAMN05216256_11098"/>
<sequence length="590" mass="65032">MSADPQLDHWQAQWQRALQLWSDHLQLQEPLWLFDVQAATEAGLTDSFAAIRLTSQRVMVNLQDITQRGLDDYALEVLAHEIGHHVYAPANMTQHLQLLAVIRQALPGSEQLAPLVANLYTDLLINQHLQRNTPCQMDAIYQRLKPATATPLWQLYMRIYERLWQLPPETLTSAPLSSSEEGDAWLGSRIIKVYAKDWLTGASRFATLLLRYLQDDEQAANDAFGVLADTADAGNGHTGTGVPALPAIDVLHPSLDPELSEQTPATADAHGDCSAASATRSAGQALEPQEYYEVLRAAGVDISRHDATVNYYRDAVRPYLLPFPAKSTPAPSEPEREGTALWEPGNDPAEIDWFATLLAGGDPIPGITTHKAVFSRDGTEQPRHQVCDLDLYVDSSGSMPNPQYQLSYPALAGVLLCMSALRAGAQVQVTLWSGARQCLTTDGFIRDEAGALRILTGFFGGSTSFPLKLLRDTYAQPRRTPTQVVVLSDDGVSSMFADDEEGTPGADISARTLRHCGGAGHWVLDLPMELDSQTGHPWLQGAYEKMRVGRDQGWEVHRVNGLEPMLTFARRFSRQYYQANDATAQRATRP</sequence>
<comment type="caution">
    <text evidence="2">The sequence shown here is derived from an EMBL/GenBank/DDBJ whole genome shotgun (WGS) entry which is preliminary data.</text>
</comment>
<name>A0A1S8DLI8_9GAMM</name>
<dbReference type="Proteomes" id="UP000242847">
    <property type="component" value="Unassembled WGS sequence"/>
</dbReference>
<dbReference type="RefSeq" id="WP_083724263.1">
    <property type="nucleotide sequence ID" value="NZ_FOUD01000010.1"/>
</dbReference>
<evidence type="ECO:0000313" key="3">
    <source>
        <dbReference type="Proteomes" id="UP000242847"/>
    </source>
</evidence>
<evidence type="ECO:0000313" key="2">
    <source>
        <dbReference type="EMBL" id="ONM45522.1"/>
    </source>
</evidence>
<dbReference type="AlphaFoldDB" id="A0A1S8DLI8"/>
<accession>A0A1S8DLI8</accession>
<evidence type="ECO:0008006" key="4">
    <source>
        <dbReference type="Google" id="ProtNLM"/>
    </source>
</evidence>
<keyword evidence="3" id="KW-1185">Reference proteome</keyword>
<gene>
    <name evidence="2" type="ORF">BXT89_02280</name>
</gene>
<evidence type="ECO:0000256" key="1">
    <source>
        <dbReference type="SAM" id="MobiDB-lite"/>
    </source>
</evidence>
<proteinExistence type="predicted"/>
<dbReference type="EMBL" id="MUBC01000003">
    <property type="protein sequence ID" value="ONM45522.1"/>
    <property type="molecule type" value="Genomic_DNA"/>
</dbReference>
<reference evidence="2 3" key="1">
    <citation type="submission" date="2017-01" db="EMBL/GenBank/DDBJ databases">
        <title>Draft genome sequence of Pseudomonas pachastrellae type strain CCUG 46540T from a deep sea.</title>
        <authorList>
            <person name="Gomila M."/>
            <person name="Mulet M."/>
            <person name="Lalucat J."/>
            <person name="Garcia-Valdes E."/>
        </authorList>
    </citation>
    <scope>NUCLEOTIDE SEQUENCE [LARGE SCALE GENOMIC DNA]</scope>
    <source>
        <strain evidence="2 3">CCUG 46540</strain>
    </source>
</reference>
<protein>
    <recommendedName>
        <fullName evidence="4">VWA domain-containing protein</fullName>
    </recommendedName>
</protein>